<keyword evidence="3" id="KW-1185">Reference proteome</keyword>
<accession>G9ZKF8</accession>
<dbReference type="eggNOG" id="COG2365">
    <property type="taxonomic scope" value="Bacteria"/>
</dbReference>
<dbReference type="Gene3D" id="3.90.190.10">
    <property type="entry name" value="Protein tyrosine phosphatase superfamily"/>
    <property type="match status" value="1"/>
</dbReference>
<keyword evidence="1" id="KW-0732">Signal</keyword>
<evidence type="ECO:0000313" key="3">
    <source>
        <dbReference type="Proteomes" id="UP000004625"/>
    </source>
</evidence>
<name>G9ZKF8_9LACO</name>
<dbReference type="AlphaFoldDB" id="G9ZKF8"/>
<feature type="signal peptide" evidence="1">
    <location>
        <begin position="1"/>
        <end position="26"/>
    </location>
</feature>
<evidence type="ECO:0000256" key="1">
    <source>
        <dbReference type="SAM" id="SignalP"/>
    </source>
</evidence>
<comment type="caution">
    <text evidence="2">The sequence shown here is derived from an EMBL/GenBank/DDBJ whole genome shotgun (WGS) entry which is preliminary data.</text>
</comment>
<dbReference type="Pfam" id="PF13350">
    <property type="entry name" value="Y_phosphatase3"/>
    <property type="match status" value="1"/>
</dbReference>
<sequence>MKLLRQIIRRTLLATVILTAPFAVCSADTTSSLGSTIHLSTTPNAHDLGGIRTKNGQHIRQNRLIRSAALTRLNHHDKWLLGKQQHVKVILDFRSSGEIKRAPDVKSPGARHIHLSVMSSPDFGVHPISQYANQLAAKQPNFMEQFYRKMVLEPHCVEAYRTMFHYLLKQRSGAILYHCTYGKDRTGVATMLILSSLGVPKTTIMKNYLASNHYLKKTTAKEYRQMTHYTRNPTVLRNLTRSKAAQPTYLNAAYSTIDRHNGTMKHYLHRQMRLSNHDIRQLRTQYLAK</sequence>
<dbReference type="PATRIC" id="fig|797515.3.peg.188"/>
<dbReference type="RefSeq" id="WP_008210522.1">
    <property type="nucleotide sequence ID" value="NZ_JH414910.1"/>
</dbReference>
<dbReference type="EMBL" id="AGEY01000012">
    <property type="protein sequence ID" value="EHM01087.1"/>
    <property type="molecule type" value="Genomic_DNA"/>
</dbReference>
<dbReference type="SUPFAM" id="SSF52799">
    <property type="entry name" value="(Phosphotyrosine protein) phosphatases II"/>
    <property type="match status" value="1"/>
</dbReference>
<protein>
    <recommendedName>
        <fullName evidence="4">Tyrosine specific protein phosphatases domain-containing protein</fullName>
    </recommendedName>
</protein>
<gene>
    <name evidence="2" type="ORF">HMPREF9103_00206</name>
</gene>
<dbReference type="HOGENOM" id="CLU_057546_0_0_9"/>
<proteinExistence type="predicted"/>
<reference evidence="2 3" key="1">
    <citation type="submission" date="2011-09" db="EMBL/GenBank/DDBJ databases">
        <authorList>
            <person name="Weinstock G."/>
            <person name="Sodergren E."/>
            <person name="Clifton S."/>
            <person name="Fulton L."/>
            <person name="Fulton B."/>
            <person name="Courtney L."/>
            <person name="Fronick C."/>
            <person name="Harrison M."/>
            <person name="Strong C."/>
            <person name="Farmer C."/>
            <person name="Delahaunty K."/>
            <person name="Markovic C."/>
            <person name="Hall O."/>
            <person name="Minx P."/>
            <person name="Tomlinson C."/>
            <person name="Mitreva M."/>
            <person name="Hou S."/>
            <person name="Chen J."/>
            <person name="Wollam A."/>
            <person name="Pepin K.H."/>
            <person name="Johnson M."/>
            <person name="Bhonagiri V."/>
            <person name="Zhang X."/>
            <person name="Suruliraj S."/>
            <person name="Warren W."/>
            <person name="Chinwalla A."/>
            <person name="Mardis E.R."/>
            <person name="Wilson R.K."/>
        </authorList>
    </citation>
    <scope>NUCLEOTIDE SEQUENCE [LARGE SCALE GENOMIC DNA]</scope>
    <source>
        <strain evidence="2 3">F0439</strain>
    </source>
</reference>
<evidence type="ECO:0008006" key="4">
    <source>
        <dbReference type="Google" id="ProtNLM"/>
    </source>
</evidence>
<dbReference type="InterPro" id="IPR029021">
    <property type="entry name" value="Prot-tyrosine_phosphatase-like"/>
</dbReference>
<dbReference type="Proteomes" id="UP000004625">
    <property type="component" value="Unassembled WGS sequence"/>
</dbReference>
<organism evidence="2 3">
    <name type="scientific">Lentilactobacillus parafarraginis F0439</name>
    <dbReference type="NCBI Taxonomy" id="797515"/>
    <lineage>
        <taxon>Bacteria</taxon>
        <taxon>Bacillati</taxon>
        <taxon>Bacillota</taxon>
        <taxon>Bacilli</taxon>
        <taxon>Lactobacillales</taxon>
        <taxon>Lactobacillaceae</taxon>
        <taxon>Lentilactobacillus</taxon>
    </lineage>
</organism>
<dbReference type="GO" id="GO:0004721">
    <property type="term" value="F:phosphoprotein phosphatase activity"/>
    <property type="evidence" value="ECO:0007669"/>
    <property type="project" value="InterPro"/>
</dbReference>
<dbReference type="STRING" id="797515.HMPREF9103_00206"/>
<evidence type="ECO:0000313" key="2">
    <source>
        <dbReference type="EMBL" id="EHM01087.1"/>
    </source>
</evidence>
<feature type="chain" id="PRO_5038528333" description="Tyrosine specific protein phosphatases domain-containing protein" evidence="1">
    <location>
        <begin position="27"/>
        <end position="289"/>
    </location>
</feature>
<dbReference type="InterPro" id="IPR026893">
    <property type="entry name" value="Tyr/Ser_Pase_IphP-type"/>
</dbReference>